<dbReference type="Proteomes" id="UP001302274">
    <property type="component" value="Unassembled WGS sequence"/>
</dbReference>
<proteinExistence type="predicted"/>
<dbReference type="RefSeq" id="WP_323577012.1">
    <property type="nucleotide sequence ID" value="NZ_JAYGJQ010000002.1"/>
</dbReference>
<evidence type="ECO:0000313" key="3">
    <source>
        <dbReference type="EMBL" id="MEA9357118.1"/>
    </source>
</evidence>
<evidence type="ECO:0000256" key="1">
    <source>
        <dbReference type="SAM" id="Phobius"/>
    </source>
</evidence>
<keyword evidence="1" id="KW-0812">Transmembrane</keyword>
<name>A0ABU5VVM8_9BACT</name>
<comment type="caution">
    <text evidence="3">The sequence shown here is derived from an EMBL/GenBank/DDBJ whole genome shotgun (WGS) entry which is preliminary data.</text>
</comment>
<keyword evidence="1" id="KW-0472">Membrane</keyword>
<feature type="transmembrane region" description="Helical" evidence="1">
    <location>
        <begin position="68"/>
        <end position="89"/>
    </location>
</feature>
<keyword evidence="2" id="KW-0732">Signal</keyword>
<organism evidence="3 4">
    <name type="scientific">Bacteriovorax antarcticus</name>
    <dbReference type="NCBI Taxonomy" id="3088717"/>
    <lineage>
        <taxon>Bacteria</taxon>
        <taxon>Pseudomonadati</taxon>
        <taxon>Bdellovibrionota</taxon>
        <taxon>Bacteriovoracia</taxon>
        <taxon>Bacteriovoracales</taxon>
        <taxon>Bacteriovoracaceae</taxon>
        <taxon>Bacteriovorax</taxon>
    </lineage>
</organism>
<evidence type="ECO:0000313" key="4">
    <source>
        <dbReference type="Proteomes" id="UP001302274"/>
    </source>
</evidence>
<feature type="transmembrane region" description="Helical" evidence="1">
    <location>
        <begin position="42"/>
        <end position="61"/>
    </location>
</feature>
<reference evidence="3 4" key="1">
    <citation type="submission" date="2023-11" db="EMBL/GenBank/DDBJ databases">
        <title>A Novel Polar Bacteriovorax (B. antarcticus) Isolated from the Biocrust in Antarctica.</title>
        <authorList>
            <person name="Mun W."/>
            <person name="Choi S.Y."/>
            <person name="Mitchell R.J."/>
        </authorList>
    </citation>
    <scope>NUCLEOTIDE SEQUENCE [LARGE SCALE GENOMIC DNA]</scope>
    <source>
        <strain evidence="3 4">PP10</strain>
    </source>
</reference>
<feature type="signal peptide" evidence="2">
    <location>
        <begin position="1"/>
        <end position="23"/>
    </location>
</feature>
<keyword evidence="4" id="KW-1185">Reference proteome</keyword>
<keyword evidence="1" id="KW-1133">Transmembrane helix</keyword>
<evidence type="ECO:0008006" key="5">
    <source>
        <dbReference type="Google" id="ProtNLM"/>
    </source>
</evidence>
<gene>
    <name evidence="3" type="ORF">SHI21_12915</name>
</gene>
<sequence>MKSLLTLIITAVILINPTQQVYAQDNTSQTGVLDESLADLTLVLGAGAVGAILGLSTLSFVDKPKDKLENVAIGGAVGIVVGVGIALFGQATKQTAVITQSAPQDANSVESYARLDFSKQKIAESYLVQPTVGYNFSF</sequence>
<feature type="chain" id="PRO_5045491843" description="Glycine zipper domain-containing protein" evidence="2">
    <location>
        <begin position="24"/>
        <end position="138"/>
    </location>
</feature>
<evidence type="ECO:0000256" key="2">
    <source>
        <dbReference type="SAM" id="SignalP"/>
    </source>
</evidence>
<accession>A0ABU5VVM8</accession>
<protein>
    <recommendedName>
        <fullName evidence="5">Glycine zipper domain-containing protein</fullName>
    </recommendedName>
</protein>
<dbReference type="EMBL" id="JAYGJQ010000002">
    <property type="protein sequence ID" value="MEA9357118.1"/>
    <property type="molecule type" value="Genomic_DNA"/>
</dbReference>